<evidence type="ECO:0000259" key="7">
    <source>
        <dbReference type="SMART" id="SM00833"/>
    </source>
</evidence>
<dbReference type="InterPro" id="IPR011629">
    <property type="entry name" value="CobW-like_C"/>
</dbReference>
<dbReference type="InterPro" id="IPR051316">
    <property type="entry name" value="Zinc-reg_GTPase_activator"/>
</dbReference>
<evidence type="ECO:0000313" key="9">
    <source>
        <dbReference type="Proteomes" id="UP000748752"/>
    </source>
</evidence>
<keyword evidence="3" id="KW-0143">Chaperone</keyword>
<evidence type="ECO:0000256" key="2">
    <source>
        <dbReference type="ARBA" id="ARBA00022801"/>
    </source>
</evidence>
<protein>
    <recommendedName>
        <fullName evidence="7">CobW C-terminal domain-containing protein</fullName>
    </recommendedName>
</protein>
<dbReference type="InterPro" id="IPR003495">
    <property type="entry name" value="CobW/HypB/UreG_nucleotide-bd"/>
</dbReference>
<dbReference type="PANTHER" id="PTHR13748">
    <property type="entry name" value="COBW-RELATED"/>
    <property type="match status" value="1"/>
</dbReference>
<comment type="similarity">
    <text evidence="4">Belongs to the SIMIBI class G3E GTPase family. ZNG1 subfamily.</text>
</comment>
<comment type="caution">
    <text evidence="8">The sequence shown here is derived from an EMBL/GenBank/DDBJ whole genome shotgun (WGS) entry which is preliminary data.</text>
</comment>
<dbReference type="EMBL" id="NRRV01000089">
    <property type="protein sequence ID" value="MBK1633490.1"/>
    <property type="molecule type" value="Genomic_DNA"/>
</dbReference>
<dbReference type="InterPro" id="IPR036627">
    <property type="entry name" value="CobW-likC_sf"/>
</dbReference>
<dbReference type="SUPFAM" id="SSF52540">
    <property type="entry name" value="P-loop containing nucleoside triphosphate hydrolases"/>
    <property type="match status" value="1"/>
</dbReference>
<keyword evidence="9" id="KW-1185">Reference proteome</keyword>
<dbReference type="Pfam" id="PF02492">
    <property type="entry name" value="cobW"/>
    <property type="match status" value="1"/>
</dbReference>
<accession>A0ABS1CNM7</accession>
<evidence type="ECO:0000256" key="1">
    <source>
        <dbReference type="ARBA" id="ARBA00022741"/>
    </source>
</evidence>
<reference evidence="8 9" key="1">
    <citation type="journal article" date="2020" name="Microorganisms">
        <title>Osmotic Adaptation and Compatible Solute Biosynthesis of Phototrophic Bacteria as Revealed from Genome Analyses.</title>
        <authorList>
            <person name="Imhoff J.F."/>
            <person name="Rahn T."/>
            <person name="Kunzel S."/>
            <person name="Keller A."/>
            <person name="Neulinger S.C."/>
        </authorList>
    </citation>
    <scope>NUCLEOTIDE SEQUENCE [LARGE SCALE GENOMIC DNA]</scope>
    <source>
        <strain evidence="8 9">DSM 6210</strain>
    </source>
</reference>
<dbReference type="PANTHER" id="PTHR13748:SF62">
    <property type="entry name" value="COBW DOMAIN-CONTAINING PROTEIN"/>
    <property type="match status" value="1"/>
</dbReference>
<evidence type="ECO:0000256" key="4">
    <source>
        <dbReference type="ARBA" id="ARBA00034320"/>
    </source>
</evidence>
<keyword evidence="1" id="KW-0547">Nucleotide-binding</keyword>
<name>A0ABS1CNM7_9GAMM</name>
<gene>
    <name evidence="8" type="ORF">CKO31_22625</name>
</gene>
<evidence type="ECO:0000256" key="6">
    <source>
        <dbReference type="ARBA" id="ARBA00049117"/>
    </source>
</evidence>
<keyword evidence="2" id="KW-0378">Hydrolase</keyword>
<dbReference type="Pfam" id="PF07683">
    <property type="entry name" value="CobW_C"/>
    <property type="match status" value="1"/>
</dbReference>
<dbReference type="Proteomes" id="UP000748752">
    <property type="component" value="Unassembled WGS sequence"/>
</dbReference>
<dbReference type="InterPro" id="IPR027417">
    <property type="entry name" value="P-loop_NTPase"/>
</dbReference>
<feature type="domain" description="CobW C-terminal" evidence="7">
    <location>
        <begin position="30"/>
        <end position="124"/>
    </location>
</feature>
<dbReference type="Gene3D" id="3.30.1220.10">
    <property type="entry name" value="CobW-like, C-terminal domain"/>
    <property type="match status" value="1"/>
</dbReference>
<proteinExistence type="inferred from homology"/>
<comment type="function">
    <text evidence="5">Zinc chaperone that directly transfers zinc cofactor to target proteins, thereby activating them. Zinc is transferred from the CXCC motif in the GTPase domain to the zinc binding site in target proteins in a process requiring GTP hydrolysis.</text>
</comment>
<organism evidence="8 9">
    <name type="scientific">Thiohalocapsa halophila</name>
    <dbReference type="NCBI Taxonomy" id="69359"/>
    <lineage>
        <taxon>Bacteria</taxon>
        <taxon>Pseudomonadati</taxon>
        <taxon>Pseudomonadota</taxon>
        <taxon>Gammaproteobacteria</taxon>
        <taxon>Chromatiales</taxon>
        <taxon>Chromatiaceae</taxon>
        <taxon>Thiohalocapsa</taxon>
    </lineage>
</organism>
<evidence type="ECO:0000256" key="3">
    <source>
        <dbReference type="ARBA" id="ARBA00023186"/>
    </source>
</evidence>
<evidence type="ECO:0000313" key="8">
    <source>
        <dbReference type="EMBL" id="MBK1633490.1"/>
    </source>
</evidence>
<dbReference type="SUPFAM" id="SSF90002">
    <property type="entry name" value="Hypothetical protein YjiA, C-terminal domain"/>
    <property type="match status" value="1"/>
</dbReference>
<comment type="catalytic activity">
    <reaction evidence="6">
        <text>GTP + H2O = GDP + phosphate + H(+)</text>
        <dbReference type="Rhea" id="RHEA:19669"/>
        <dbReference type="ChEBI" id="CHEBI:15377"/>
        <dbReference type="ChEBI" id="CHEBI:15378"/>
        <dbReference type="ChEBI" id="CHEBI:37565"/>
        <dbReference type="ChEBI" id="CHEBI:43474"/>
        <dbReference type="ChEBI" id="CHEBI:58189"/>
    </reaction>
    <physiologicalReaction direction="left-to-right" evidence="6">
        <dbReference type="Rhea" id="RHEA:19670"/>
    </physiologicalReaction>
</comment>
<sequence>MPPRGVPMPTSLIPVTLLTGFLGSGKTTLLNHLVRQPALARTLVMLDAWLDLLLSLSGRDMLRIKGLLNLRGRPAPVAIHGVQHIFHPPVELPAWPSDDRRSRIVFITRDIPKETIEESLNAFIEVWQGPEPSAAL</sequence>
<evidence type="ECO:0000256" key="5">
    <source>
        <dbReference type="ARBA" id="ARBA00045658"/>
    </source>
</evidence>
<dbReference type="SMART" id="SM00833">
    <property type="entry name" value="CobW_C"/>
    <property type="match status" value="1"/>
</dbReference>